<keyword evidence="4" id="KW-1185">Reference proteome</keyword>
<sequence length="144" mass="16250">MVNLSEYKDYCTDLLKLIGADELVMVVQEEHLKKRLRDETGVIMVAVYPTIGSTGNEDNMGDNNTILLFVLEYAGKTSVSRDNEFESYERLQGLAGKIRDKLIKDSDAGHNLLRNLDRASIEIEPEWNIAGAYNGWSIAFSFEN</sequence>
<dbReference type="RefSeq" id="WP_118303519.1">
    <property type="nucleotide sequence ID" value="NZ_BMPA01000004.1"/>
</dbReference>
<dbReference type="GeneID" id="86892594"/>
<protein>
    <recommendedName>
        <fullName evidence="5">DUF3168 domain-containing protein</fullName>
    </recommendedName>
</protein>
<evidence type="ECO:0000313" key="2">
    <source>
        <dbReference type="EMBL" id="WOF13461.1"/>
    </source>
</evidence>
<dbReference type="EMBL" id="CP043839">
    <property type="protein sequence ID" value="WOF13461.1"/>
    <property type="molecule type" value="Genomic_DNA"/>
</dbReference>
<evidence type="ECO:0000313" key="1">
    <source>
        <dbReference type="EMBL" id="NJC17762.1"/>
    </source>
</evidence>
<evidence type="ECO:0008006" key="5">
    <source>
        <dbReference type="Google" id="ProtNLM"/>
    </source>
</evidence>
<evidence type="ECO:0000313" key="4">
    <source>
        <dbReference type="Proteomes" id="UP001302374"/>
    </source>
</evidence>
<organism evidence="1 3">
    <name type="scientific">Butyricimonas paravirosa</name>
    <dbReference type="NCBI Taxonomy" id="1472417"/>
    <lineage>
        <taxon>Bacteria</taxon>
        <taxon>Pseudomonadati</taxon>
        <taxon>Bacteroidota</taxon>
        <taxon>Bacteroidia</taxon>
        <taxon>Bacteroidales</taxon>
        <taxon>Odoribacteraceae</taxon>
        <taxon>Butyricimonas</taxon>
    </lineage>
</organism>
<dbReference type="AlphaFoldDB" id="A0A7X5YDU2"/>
<gene>
    <name evidence="2" type="ORF">F1644_14840</name>
    <name evidence="1" type="ORF">GGR15_001377</name>
</gene>
<reference evidence="2 4" key="1">
    <citation type="submission" date="2019-09" db="EMBL/GenBank/DDBJ databases">
        <title>Butyricimonas paravirosa DSM 105722 (=214-4 = JCM 18677 = CCUG 65563).</title>
        <authorList>
            <person name="Le Roy T."/>
            <person name="Cani P.D."/>
        </authorList>
    </citation>
    <scope>NUCLEOTIDE SEQUENCE [LARGE SCALE GENOMIC DNA]</scope>
    <source>
        <strain evidence="2 4">DSM 105722</strain>
    </source>
</reference>
<accession>A0A7X5YDU2</accession>
<dbReference type="EMBL" id="JAATLI010000004">
    <property type="protein sequence ID" value="NJC17762.1"/>
    <property type="molecule type" value="Genomic_DNA"/>
</dbReference>
<proteinExistence type="predicted"/>
<dbReference type="Proteomes" id="UP001302374">
    <property type="component" value="Chromosome"/>
</dbReference>
<name>A0A7X5YDU2_9BACT</name>
<evidence type="ECO:0000313" key="3">
    <source>
        <dbReference type="Proteomes" id="UP000576368"/>
    </source>
</evidence>
<dbReference type="Proteomes" id="UP000576368">
    <property type="component" value="Unassembled WGS sequence"/>
</dbReference>
<reference evidence="1 3" key="2">
    <citation type="submission" date="2020-03" db="EMBL/GenBank/DDBJ databases">
        <title>Genomic Encyclopedia of Type Strains, Phase IV (KMG-IV): sequencing the most valuable type-strain genomes for metagenomic binning, comparative biology and taxonomic classification.</title>
        <authorList>
            <person name="Goeker M."/>
        </authorList>
    </citation>
    <scope>NUCLEOTIDE SEQUENCE [LARGE SCALE GENOMIC DNA]</scope>
    <source>
        <strain evidence="1 3">DSM 105722</strain>
    </source>
</reference>